<dbReference type="PANTHER" id="PTHR22642">
    <property type="entry name" value="IMIDAZOLONEPROPIONASE"/>
    <property type="match status" value="1"/>
</dbReference>
<dbReference type="InterPro" id="IPR032466">
    <property type="entry name" value="Metal_Hydrolase"/>
</dbReference>
<proteinExistence type="predicted"/>
<sequence>MGRILLICITLLSLVGCGRDTERAPERPPQAEKTPAEETVPPADLVLRNAYIYTVDADSRIAQALAIRDGRIAFVGGEEGVTPFVGPATREEDLGGRMVLPGFIDANTQAGGPAETVDLYGAKTIEGYLEAVAKFLDQNPERQVIVGKGWSGTAFGEGAPHKGQLDQVSDTVPIVLFSSDHQAIWANSEALAAAGINMDTPDPPDGVIERDPNGLPIGVMRGQSAIALLERIIPQKSEEAYRAEIEALQAALHRQGITTIHDARFKPRTDARKLSILQKMAGLGELTVRVRASFEIDGTMPERIIKELAEHSKKFQDDDFRLQSVKLRTDGRVGTEAAVLKKPYAHREDYRGESLISQEKLNQQVKRINAENLQAQVHAIGDGAVHMALRAFVHSRDINGPEDFRNSIAHIQLLDPDDLNLFVETQAIALMQPACFARQDLFNQVAVPNLGRERADRQYPILRLFEKGVTVAAASGCHGEAVGNPLSAIQVALTRRAVDAPAESANGESASGGRVSLARMLRAFTVNGAIANRLEEETGSIQVGRWGDLIVLDQNLFQLAPEELHKARVMRTYYKGELVYDAAEAQ</sequence>
<dbReference type="Gene3D" id="2.30.40.10">
    <property type="entry name" value="Urease, subunit C, domain 1"/>
    <property type="match status" value="1"/>
</dbReference>
<dbReference type="InterPro" id="IPR013108">
    <property type="entry name" value="Amidohydro_3"/>
</dbReference>
<dbReference type="CDD" id="cd01300">
    <property type="entry name" value="YtcJ_like"/>
    <property type="match status" value="1"/>
</dbReference>
<feature type="compositionally biased region" description="Basic and acidic residues" evidence="1">
    <location>
        <begin position="19"/>
        <end position="36"/>
    </location>
</feature>
<evidence type="ECO:0000256" key="1">
    <source>
        <dbReference type="SAM" id="MobiDB-lite"/>
    </source>
</evidence>
<organism evidence="3 4">
    <name type="scientific">Microbulbifer flavimaris</name>
    <dbReference type="NCBI Taxonomy" id="1781068"/>
    <lineage>
        <taxon>Bacteria</taxon>
        <taxon>Pseudomonadati</taxon>
        <taxon>Pseudomonadota</taxon>
        <taxon>Gammaproteobacteria</taxon>
        <taxon>Cellvibrionales</taxon>
        <taxon>Microbulbiferaceae</taxon>
        <taxon>Microbulbifer</taxon>
    </lineage>
</organism>
<dbReference type="InterPro" id="IPR033932">
    <property type="entry name" value="YtcJ-like"/>
</dbReference>
<evidence type="ECO:0000313" key="4">
    <source>
        <dbReference type="Proteomes" id="UP000218427"/>
    </source>
</evidence>
<reference evidence="3" key="1">
    <citation type="submission" date="2017-08" db="EMBL/GenBank/DDBJ databases">
        <title>Microbulbifer marisrubri sp. nov., a halophilic alphaproteobacterium isolated from marine sediment of the Yellow Sea, China.</title>
        <authorList>
            <person name="Zhang G."/>
            <person name="Xiong Q."/>
        </authorList>
    </citation>
    <scope>NUCLEOTIDE SEQUENCE [LARGE SCALE GENOMIC DNA]</scope>
    <source>
        <strain evidence="3">WRN-8</strain>
    </source>
</reference>
<dbReference type="Proteomes" id="UP000218427">
    <property type="component" value="Unassembled WGS sequence"/>
</dbReference>
<dbReference type="InterPro" id="IPR011059">
    <property type="entry name" value="Metal-dep_hydrolase_composite"/>
</dbReference>
<dbReference type="SUPFAM" id="SSF51556">
    <property type="entry name" value="Metallo-dependent hydrolases"/>
    <property type="match status" value="1"/>
</dbReference>
<feature type="region of interest" description="Disordered" evidence="1">
    <location>
        <begin position="19"/>
        <end position="39"/>
    </location>
</feature>
<dbReference type="RefSeq" id="WP_067083833.1">
    <property type="nucleotide sequence ID" value="NZ_LRFG02000002.1"/>
</dbReference>
<protein>
    <submittedName>
        <fullName evidence="3">Amidohydrolase</fullName>
    </submittedName>
</protein>
<dbReference type="EMBL" id="LRFG02000002">
    <property type="protein sequence ID" value="PCO06098.1"/>
    <property type="molecule type" value="Genomic_DNA"/>
</dbReference>
<dbReference type="Gene3D" id="3.20.20.140">
    <property type="entry name" value="Metal-dependent hydrolases"/>
    <property type="match status" value="1"/>
</dbReference>
<name>A0ABX4I236_9GAMM</name>
<gene>
    <name evidence="3" type="ORF">AWR36_008925</name>
</gene>
<feature type="domain" description="Amidohydrolase 3" evidence="2">
    <location>
        <begin position="91"/>
        <end position="580"/>
    </location>
</feature>
<accession>A0ABX4I236</accession>
<dbReference type="PANTHER" id="PTHR22642:SF2">
    <property type="entry name" value="PROTEIN LONG AFTER FAR-RED 3"/>
    <property type="match status" value="1"/>
</dbReference>
<comment type="caution">
    <text evidence="3">The sequence shown here is derived from an EMBL/GenBank/DDBJ whole genome shotgun (WGS) entry which is preliminary data.</text>
</comment>
<dbReference type="Gene3D" id="3.10.310.70">
    <property type="match status" value="1"/>
</dbReference>
<dbReference type="PROSITE" id="PS51257">
    <property type="entry name" value="PROKAR_LIPOPROTEIN"/>
    <property type="match status" value="1"/>
</dbReference>
<dbReference type="SUPFAM" id="SSF51338">
    <property type="entry name" value="Composite domain of metallo-dependent hydrolases"/>
    <property type="match status" value="1"/>
</dbReference>
<evidence type="ECO:0000259" key="2">
    <source>
        <dbReference type="Pfam" id="PF07969"/>
    </source>
</evidence>
<keyword evidence="4" id="KW-1185">Reference proteome</keyword>
<dbReference type="Pfam" id="PF07969">
    <property type="entry name" value="Amidohydro_3"/>
    <property type="match status" value="1"/>
</dbReference>
<evidence type="ECO:0000313" key="3">
    <source>
        <dbReference type="EMBL" id="PCO06098.1"/>
    </source>
</evidence>